<dbReference type="InterPro" id="IPR013373">
    <property type="entry name" value="Flagellin/pilin_N_arc"/>
</dbReference>
<gene>
    <name evidence="1" type="ORF">ENM88_08745</name>
</gene>
<reference evidence="1" key="1">
    <citation type="journal article" date="2020" name="mSystems">
        <title>Genome- and Community-Level Interaction Insights into Carbon Utilization and Element Cycling Functions of Hydrothermarchaeota in Hydrothermal Sediment.</title>
        <authorList>
            <person name="Zhou Z."/>
            <person name="Liu Y."/>
            <person name="Xu W."/>
            <person name="Pan J."/>
            <person name="Luo Z.H."/>
            <person name="Li M."/>
        </authorList>
    </citation>
    <scope>NUCLEOTIDE SEQUENCE [LARGE SCALE GENOMIC DNA]</scope>
    <source>
        <strain evidence="1">SpSt-1125</strain>
    </source>
</reference>
<organism evidence="1">
    <name type="scientific">Thermofilum pendens</name>
    <dbReference type="NCBI Taxonomy" id="2269"/>
    <lineage>
        <taxon>Archaea</taxon>
        <taxon>Thermoproteota</taxon>
        <taxon>Thermoprotei</taxon>
        <taxon>Thermofilales</taxon>
        <taxon>Thermofilaceae</taxon>
        <taxon>Thermofilum</taxon>
    </lineage>
</organism>
<dbReference type="EMBL" id="DRZM01000237">
    <property type="protein sequence ID" value="HHP05810.1"/>
    <property type="molecule type" value="Genomic_DNA"/>
</dbReference>
<accession>A0A7J3X9E3</accession>
<sequence>MSNARRSIAPAFAALLLVLIAVVAATLAYIWVSGYLASTTRGASAPELQELVKIEGVRVEEGAAVVTVRNIGGVKTRLKAVYVVRDGVAAASATNLDLVLEPGQSADLTITASLPPGSYHVKVVTASGVEAAAPLRMHGFYLYARSAIFYTPFDSLPPGWSNIGGSWTTVNGGVEGKALQGTDAPGGPGGASVYYWTTSVADRSSLQAVLQVKVASVDRVYRGIVLLEGTTSRSSLYEMYVRPVVVYGGNKIYLTISWYNGTRDWWTTLARKIVPFAPDWYTLYVSWNRRGAVNEILLVLYDSRGNELDSITTSGSQLTVKYFGLVVDAGAAIFDNLVLSDRDPRYVVVSGLQSGWVVELWDSGGGLVASAPADGSGVARLFVVTKPIVANAKITVKDAAGSVVVEKNFTVVVGGDEYVFGL</sequence>
<proteinExistence type="predicted"/>
<comment type="caution">
    <text evidence="1">The sequence shown here is derived from an EMBL/GenBank/DDBJ whole genome shotgun (WGS) entry which is preliminary data.</text>
</comment>
<dbReference type="AlphaFoldDB" id="A0A7J3X9E3"/>
<protein>
    <submittedName>
        <fullName evidence="1">Uncharacterized protein</fullName>
    </submittedName>
</protein>
<dbReference type="Gene3D" id="2.60.120.560">
    <property type="entry name" value="Exo-inulinase, domain 1"/>
    <property type="match status" value="1"/>
</dbReference>
<name>A0A7J3X9E3_THEPE</name>
<dbReference type="NCBIfam" id="TIGR02537">
    <property type="entry name" value="arch_flag_Nterm"/>
    <property type="match status" value="1"/>
</dbReference>
<evidence type="ECO:0000313" key="1">
    <source>
        <dbReference type="EMBL" id="HHP05810.1"/>
    </source>
</evidence>